<feature type="signal peptide" evidence="1">
    <location>
        <begin position="1"/>
        <end position="21"/>
    </location>
</feature>
<accession>A0A1Y2IMB2</accession>
<keyword evidence="3" id="KW-1185">Reference proteome</keyword>
<sequence>MQFFTFVKLALVAAQIGMVVATPAALKARQLDIICETDADCSTGEECLSLSSLLGFPGLPGICVPAGLSVGGLAKADA</sequence>
<keyword evidence="1" id="KW-0732">Signal</keyword>
<dbReference type="OrthoDB" id="10510656at2759"/>
<evidence type="ECO:0000313" key="2">
    <source>
        <dbReference type="EMBL" id="OSD02250.1"/>
    </source>
</evidence>
<organism evidence="2 3">
    <name type="scientific">Trametes coccinea (strain BRFM310)</name>
    <name type="common">Pycnoporus coccineus</name>
    <dbReference type="NCBI Taxonomy" id="1353009"/>
    <lineage>
        <taxon>Eukaryota</taxon>
        <taxon>Fungi</taxon>
        <taxon>Dikarya</taxon>
        <taxon>Basidiomycota</taxon>
        <taxon>Agaricomycotina</taxon>
        <taxon>Agaricomycetes</taxon>
        <taxon>Polyporales</taxon>
        <taxon>Polyporaceae</taxon>
        <taxon>Trametes</taxon>
    </lineage>
</organism>
<reference evidence="2 3" key="1">
    <citation type="journal article" date="2015" name="Biotechnol. Biofuels">
        <title>Enhanced degradation of softwood versus hardwood by the white-rot fungus Pycnoporus coccineus.</title>
        <authorList>
            <person name="Couturier M."/>
            <person name="Navarro D."/>
            <person name="Chevret D."/>
            <person name="Henrissat B."/>
            <person name="Piumi F."/>
            <person name="Ruiz-Duenas F.J."/>
            <person name="Martinez A.T."/>
            <person name="Grigoriev I.V."/>
            <person name="Riley R."/>
            <person name="Lipzen A."/>
            <person name="Berrin J.G."/>
            <person name="Master E.R."/>
            <person name="Rosso M.N."/>
        </authorList>
    </citation>
    <scope>NUCLEOTIDE SEQUENCE [LARGE SCALE GENOMIC DNA]</scope>
    <source>
        <strain evidence="2 3">BRFM310</strain>
    </source>
</reference>
<feature type="chain" id="PRO_5013277068" description="Hydrophobin" evidence="1">
    <location>
        <begin position="22"/>
        <end position="78"/>
    </location>
</feature>
<name>A0A1Y2IMB2_TRAC3</name>
<evidence type="ECO:0008006" key="4">
    <source>
        <dbReference type="Google" id="ProtNLM"/>
    </source>
</evidence>
<dbReference type="Proteomes" id="UP000193067">
    <property type="component" value="Unassembled WGS sequence"/>
</dbReference>
<gene>
    <name evidence="2" type="ORF">PYCCODRAFT_1467913</name>
</gene>
<protein>
    <recommendedName>
        <fullName evidence="4">Hydrophobin</fullName>
    </recommendedName>
</protein>
<evidence type="ECO:0000256" key="1">
    <source>
        <dbReference type="SAM" id="SignalP"/>
    </source>
</evidence>
<proteinExistence type="predicted"/>
<dbReference type="AlphaFoldDB" id="A0A1Y2IMB2"/>
<dbReference type="EMBL" id="KZ084106">
    <property type="protein sequence ID" value="OSD02250.1"/>
    <property type="molecule type" value="Genomic_DNA"/>
</dbReference>
<evidence type="ECO:0000313" key="3">
    <source>
        <dbReference type="Proteomes" id="UP000193067"/>
    </source>
</evidence>